<sequence>MVVALQIVCVSAVFCGALHAAPTVTYDQRQQGEFNVQVDVDDVAIILLGSEEFAQRAILQGNKVQQIFGRHNGVKSKKKHHKKPVNCSTMATANPEVPYSSESPPTYLPTSSQGYEELYSTSSQDTVQGGVPVAAVAPVFENVPTDLDGQKAIESHASYSEATITPSAAQNAFEKNVDSADDVAVNSSEMVAMKTVEKPAVGATVETNNITEKAAIETIDKSADATTLQASSEISNGGSKADIKTDEILSTNFEENPVSISSDVKIIEKITNDETVKINETPEKNTEDKSYEITTVKIVETVEIGEVKPAEMVVIKTIEKPTDSAISEGIVEEPAVDASRVNVLDSQVDTKTTNEPTEMIAMKPVEKPTFSEVLKVVKKPADAADTVKAADIQTSITTSVDLSKSPTEMVAMKTMENPQTAVGPTDTIEKSGITTSTKLVEVQEDTKKQNSPSVENIVSRSAPKQTEMVAVKTMENSATVKSVISVKTVIKPGIQKSTHSSNSSLIMRKVGDRKPLPTITLEVATPKVL</sequence>
<organism evidence="3 4">
    <name type="scientific">Macrosiphum euphorbiae</name>
    <name type="common">potato aphid</name>
    <dbReference type="NCBI Taxonomy" id="13131"/>
    <lineage>
        <taxon>Eukaryota</taxon>
        <taxon>Metazoa</taxon>
        <taxon>Ecdysozoa</taxon>
        <taxon>Arthropoda</taxon>
        <taxon>Hexapoda</taxon>
        <taxon>Insecta</taxon>
        <taxon>Pterygota</taxon>
        <taxon>Neoptera</taxon>
        <taxon>Paraneoptera</taxon>
        <taxon>Hemiptera</taxon>
        <taxon>Sternorrhyncha</taxon>
        <taxon>Aphidomorpha</taxon>
        <taxon>Aphidoidea</taxon>
        <taxon>Aphididae</taxon>
        <taxon>Macrosiphini</taxon>
        <taxon>Macrosiphum</taxon>
    </lineage>
</organism>
<comment type="caution">
    <text evidence="3">The sequence shown here is derived from an EMBL/GenBank/DDBJ whole genome shotgun (WGS) entry which is preliminary data.</text>
</comment>
<dbReference type="Proteomes" id="UP001160148">
    <property type="component" value="Unassembled WGS sequence"/>
</dbReference>
<protein>
    <submittedName>
        <fullName evidence="3">Uncharacterized protein</fullName>
    </submittedName>
</protein>
<keyword evidence="4" id="KW-1185">Reference proteome</keyword>
<evidence type="ECO:0000313" key="3">
    <source>
        <dbReference type="EMBL" id="CAI6351860.1"/>
    </source>
</evidence>
<feature type="chain" id="PRO_5043505410" evidence="2">
    <location>
        <begin position="21"/>
        <end position="529"/>
    </location>
</feature>
<dbReference type="AlphaFoldDB" id="A0AAV0W7N8"/>
<feature type="signal peptide" evidence="2">
    <location>
        <begin position="1"/>
        <end position="20"/>
    </location>
</feature>
<feature type="region of interest" description="Disordered" evidence="1">
    <location>
        <begin position="93"/>
        <end position="112"/>
    </location>
</feature>
<proteinExistence type="predicted"/>
<evidence type="ECO:0000313" key="4">
    <source>
        <dbReference type="Proteomes" id="UP001160148"/>
    </source>
</evidence>
<gene>
    <name evidence="3" type="ORF">MEUPH1_LOCUS8169</name>
</gene>
<reference evidence="3 4" key="1">
    <citation type="submission" date="2023-01" db="EMBL/GenBank/DDBJ databases">
        <authorList>
            <person name="Whitehead M."/>
        </authorList>
    </citation>
    <scope>NUCLEOTIDE SEQUENCE [LARGE SCALE GENOMIC DNA]</scope>
</reference>
<accession>A0AAV0W7N8</accession>
<feature type="compositionally biased region" description="Polar residues" evidence="1">
    <location>
        <begin position="100"/>
        <end position="112"/>
    </location>
</feature>
<dbReference type="EMBL" id="CARXXK010000001">
    <property type="protein sequence ID" value="CAI6351860.1"/>
    <property type="molecule type" value="Genomic_DNA"/>
</dbReference>
<evidence type="ECO:0000256" key="2">
    <source>
        <dbReference type="SAM" id="SignalP"/>
    </source>
</evidence>
<keyword evidence="2" id="KW-0732">Signal</keyword>
<name>A0AAV0W7N8_9HEMI</name>
<evidence type="ECO:0000256" key="1">
    <source>
        <dbReference type="SAM" id="MobiDB-lite"/>
    </source>
</evidence>